<sequence length="219" mass="24767">MFNESWPWKRDLACAADRLESAQFGLSTSLYALELSADDEGDGYEAEAEVLYRLERDVMNGAFAVRRLIGMPSKVTKAVRETKAMVVRYPLREGFKTPDVLDALGDLDMYDMSRPAVVAVSANQLCNLFVHSLILRFAWTLKGMEFHNWWCLDENDPRTSILPNELAGWLVASDKSSTQHLTLAPLAELVRIMRVFAGDEVTYLTGVRDRNGRMHFKAT</sequence>
<proteinExistence type="predicted"/>
<reference evidence="1" key="1">
    <citation type="submission" date="2021-03" db="EMBL/GenBank/DDBJ databases">
        <title>Human Oral Microbial Genomes.</title>
        <authorList>
            <person name="Johnston C.D."/>
            <person name="Chen T."/>
            <person name="Dewhirst F.E."/>
        </authorList>
    </citation>
    <scope>NUCLEOTIDE SEQUENCE</scope>
    <source>
        <strain evidence="1">F0714</strain>
    </source>
</reference>
<name>A0AB37HVN1_9ACTN</name>
<protein>
    <submittedName>
        <fullName evidence="1">Uncharacterized protein</fullName>
    </submittedName>
</protein>
<evidence type="ECO:0000313" key="2">
    <source>
        <dbReference type="Proteomes" id="UP000677180"/>
    </source>
</evidence>
<dbReference type="RefSeq" id="WP_041696792.1">
    <property type="nucleotide sequence ID" value="NZ_CP040007.1"/>
</dbReference>
<accession>A0AB37HVN1</accession>
<dbReference type="Proteomes" id="UP000677180">
    <property type="component" value="Chromosome"/>
</dbReference>
<gene>
    <name evidence="1" type="ORF">J5A53_01470</name>
</gene>
<dbReference type="EMBL" id="CP072385">
    <property type="protein sequence ID" value="QUC11402.1"/>
    <property type="molecule type" value="Genomic_DNA"/>
</dbReference>
<organism evidence="1 2">
    <name type="scientific">Arachnia propionica</name>
    <dbReference type="NCBI Taxonomy" id="1750"/>
    <lineage>
        <taxon>Bacteria</taxon>
        <taxon>Bacillati</taxon>
        <taxon>Actinomycetota</taxon>
        <taxon>Actinomycetes</taxon>
        <taxon>Propionibacteriales</taxon>
        <taxon>Propionibacteriaceae</taxon>
        <taxon>Arachnia</taxon>
    </lineage>
</organism>
<evidence type="ECO:0000313" key="1">
    <source>
        <dbReference type="EMBL" id="QUC11402.1"/>
    </source>
</evidence>
<dbReference type="AlphaFoldDB" id="A0AB37HVN1"/>